<comment type="similarity">
    <text evidence="1 2">Belongs to the UPF0251 family.</text>
</comment>
<dbReference type="PANTHER" id="PTHR37478:SF2">
    <property type="entry name" value="UPF0251 PROTEIN TK0562"/>
    <property type="match status" value="1"/>
</dbReference>
<gene>
    <name evidence="3" type="ORF">Asulf_02204</name>
</gene>
<dbReference type="AlphaFoldDB" id="N0BIL2"/>
<evidence type="ECO:0000256" key="2">
    <source>
        <dbReference type="HAMAP-Rule" id="MF_00674"/>
    </source>
</evidence>
<evidence type="ECO:0000256" key="1">
    <source>
        <dbReference type="ARBA" id="ARBA00009350"/>
    </source>
</evidence>
<dbReference type="RefSeq" id="WP_015591753.1">
    <property type="nucleotide sequence ID" value="NC_021169.1"/>
</dbReference>
<sequence length="129" mass="14805">MGRRKSARRICYKTKVKGFIPKFEDSRPELGDKILLTHEEIEALRLVDLLGMTHEEASIVMGVSRKAFWRDLKRARRKLVTALVEGKAIEIEEGEYVFEKIRLPKCRGCEHDISELIVLCPTCGRGYDG</sequence>
<organism evidence="3 4">
    <name type="scientific">Archaeoglobus sulfaticallidus PM70-1</name>
    <dbReference type="NCBI Taxonomy" id="387631"/>
    <lineage>
        <taxon>Archaea</taxon>
        <taxon>Methanobacteriati</taxon>
        <taxon>Methanobacteriota</taxon>
        <taxon>Archaeoglobi</taxon>
        <taxon>Archaeoglobales</taxon>
        <taxon>Archaeoglobaceae</taxon>
        <taxon>Archaeoglobus</taxon>
    </lineage>
</organism>
<name>N0BIL2_9EURY</name>
<dbReference type="OrthoDB" id="74471at2157"/>
<dbReference type="Proteomes" id="UP000013307">
    <property type="component" value="Chromosome"/>
</dbReference>
<dbReference type="EMBL" id="CP005290">
    <property type="protein sequence ID" value="AGK62157.1"/>
    <property type="molecule type" value="Genomic_DNA"/>
</dbReference>
<dbReference type="HOGENOM" id="CLU_094511_0_2_2"/>
<dbReference type="SUPFAM" id="SSF88659">
    <property type="entry name" value="Sigma3 and sigma4 domains of RNA polymerase sigma factors"/>
    <property type="match status" value="1"/>
</dbReference>
<proteinExistence type="inferred from homology"/>
<dbReference type="InterPro" id="IPR002852">
    <property type="entry name" value="UPF0251"/>
</dbReference>
<protein>
    <recommendedName>
        <fullName evidence="2">UPF0251 protein Asulf_02204</fullName>
    </recommendedName>
</protein>
<evidence type="ECO:0000313" key="4">
    <source>
        <dbReference type="Proteomes" id="UP000013307"/>
    </source>
</evidence>
<reference evidence="3 4" key="1">
    <citation type="journal article" date="2013" name="Genome Announc.">
        <title>Complete Genome Sequence of the Thermophilic and Facultatively Chemolithoautotrophic Sulfate Reducer Archaeoglobus sulfaticallidus Strain PM70-1T.</title>
        <authorList>
            <person name="Stokke R."/>
            <person name="Hocking W.P."/>
            <person name="Steinsbu B.O."/>
            <person name="Steen I.H."/>
        </authorList>
    </citation>
    <scope>NUCLEOTIDE SEQUENCE [LARGE SCALE GENOMIC DNA]</scope>
    <source>
        <strain evidence="3">PM70-1</strain>
    </source>
</reference>
<dbReference type="PANTHER" id="PTHR37478">
    <property type="match status" value="1"/>
</dbReference>
<dbReference type="Pfam" id="PF02001">
    <property type="entry name" value="DUF134"/>
    <property type="match status" value="1"/>
</dbReference>
<dbReference type="InterPro" id="IPR036388">
    <property type="entry name" value="WH-like_DNA-bd_sf"/>
</dbReference>
<dbReference type="HAMAP" id="MF_00674">
    <property type="entry name" value="UPF0251"/>
    <property type="match status" value="1"/>
</dbReference>
<dbReference type="STRING" id="387631.Asulf_02204"/>
<dbReference type="GeneID" id="15393836"/>
<dbReference type="KEGG" id="ast:Asulf_02204"/>
<evidence type="ECO:0000313" key="3">
    <source>
        <dbReference type="EMBL" id="AGK62157.1"/>
    </source>
</evidence>
<dbReference type="Gene3D" id="1.10.10.10">
    <property type="entry name" value="Winged helix-like DNA-binding domain superfamily/Winged helix DNA-binding domain"/>
    <property type="match status" value="1"/>
</dbReference>
<dbReference type="eggNOG" id="arCOG02238">
    <property type="taxonomic scope" value="Archaea"/>
</dbReference>
<dbReference type="GO" id="GO:0003677">
    <property type="term" value="F:DNA binding"/>
    <property type="evidence" value="ECO:0007669"/>
    <property type="project" value="UniProtKB-KW"/>
</dbReference>
<dbReference type="InterPro" id="IPR013324">
    <property type="entry name" value="RNA_pol_sigma_r3/r4-like"/>
</dbReference>
<keyword evidence="4" id="KW-1185">Reference proteome</keyword>
<keyword evidence="3" id="KW-0238">DNA-binding</keyword>
<accession>N0BIL2</accession>